<sequence length="405" mass="46705">MKKIIIAIHYISDFFELSNIKGAIMFELYDSWHFRRHATLSDFEKIVSPGRGLELACCYYELDYKKYRSMSYYDIPERKFNGDRFFENKFSGRGYEQYDPVYENVKTNLLSGMYIAVDRSEHWTRYYNPFYFDHNGEIIYEPFIAGLWESSFRNSVMNAYREVLERNRGIKPRPTQKIQYGAPGYTEPEQHAPSTKTLNSRNVGRLLAAGGVYNGNIEGFRKTAEQLGGEALEGYNGVMTDTNIGLGIAAASILLVKNQMAPTDFKGYIGRLKNNKVFLDEVQIENINYIRRPREEYVILRNQFDNSVRKKFLKNISTDTSIKNYLSDEQIGILARGGVPKSWSVHHKLPLDDSGDNSFENLILMKTNPYHQTLNNAQTLITKQLKPGESIDTLWPVPNGSVYIK</sequence>
<dbReference type="AlphaFoldDB" id="A0AAE4DN53"/>
<keyword evidence="3" id="KW-0255">Endonuclease</keyword>
<dbReference type="PANTHER" id="PTHR34319:SF7">
    <property type="entry name" value="HNH ENDONUCLEASE DOMAIN-CONTAINING PROTEIN"/>
    <property type="match status" value="1"/>
</dbReference>
<dbReference type="RefSeq" id="WP_310825865.1">
    <property type="nucleotide sequence ID" value="NZ_JAQGEC010000006.1"/>
</dbReference>
<dbReference type="EMBL" id="JAQGEC010000006">
    <property type="protein sequence ID" value="MDR9890459.1"/>
    <property type="molecule type" value="Genomic_DNA"/>
</dbReference>
<dbReference type="InterPro" id="IPR052947">
    <property type="entry name" value="T6SS_Hcp1_domain"/>
</dbReference>
<dbReference type="Proteomes" id="UP001248822">
    <property type="component" value="Unassembled WGS sequence"/>
</dbReference>
<dbReference type="GO" id="GO:0004519">
    <property type="term" value="F:endonuclease activity"/>
    <property type="evidence" value="ECO:0007669"/>
    <property type="project" value="UniProtKB-KW"/>
</dbReference>
<organism evidence="3 4">
    <name type="scientific">Pseudenterobacter timonensis</name>
    <dbReference type="NCBI Taxonomy" id="1755099"/>
    <lineage>
        <taxon>Bacteria</taxon>
        <taxon>Pseudomonadati</taxon>
        <taxon>Pseudomonadota</taxon>
        <taxon>Gammaproteobacteria</taxon>
        <taxon>Enterobacterales</taxon>
        <taxon>Enterobacteriaceae</taxon>
        <taxon>Pseudenterobacter</taxon>
    </lineage>
</organism>
<feature type="region of interest" description="Disordered" evidence="1">
    <location>
        <begin position="175"/>
        <end position="197"/>
    </location>
</feature>
<dbReference type="Pfam" id="PF26362">
    <property type="entry name" value="DUF8093"/>
    <property type="match status" value="1"/>
</dbReference>
<reference evidence="3" key="1">
    <citation type="submission" date="2022-12" db="EMBL/GenBank/DDBJ databases">
        <title>NDM-1 containing novel ST 2018 Pseudenterobacter timonensis.</title>
        <authorList>
            <person name="Halder G."/>
            <person name="Mandal S."/>
            <person name="Dutta S."/>
        </authorList>
    </citation>
    <scope>NUCLEOTIDE SEQUENCE</scope>
    <source>
        <strain evidence="3">CNCI147</strain>
    </source>
</reference>
<keyword evidence="3" id="KW-0540">Nuclease</keyword>
<protein>
    <submittedName>
        <fullName evidence="3">HNH endonuclease</fullName>
    </submittedName>
</protein>
<dbReference type="InterPro" id="IPR058406">
    <property type="entry name" value="DUF8093"/>
</dbReference>
<comment type="caution">
    <text evidence="3">The sequence shown here is derived from an EMBL/GenBank/DDBJ whole genome shotgun (WGS) entry which is preliminary data.</text>
</comment>
<evidence type="ECO:0000259" key="2">
    <source>
        <dbReference type="Pfam" id="PF26362"/>
    </source>
</evidence>
<name>A0AAE4DN53_9ENTR</name>
<proteinExistence type="predicted"/>
<evidence type="ECO:0000313" key="3">
    <source>
        <dbReference type="EMBL" id="MDR9890459.1"/>
    </source>
</evidence>
<dbReference type="PANTHER" id="PTHR34319">
    <property type="entry name" value="MAJOR EXPORTED PROTEIN"/>
    <property type="match status" value="1"/>
</dbReference>
<evidence type="ECO:0000256" key="1">
    <source>
        <dbReference type="SAM" id="MobiDB-lite"/>
    </source>
</evidence>
<gene>
    <name evidence="3" type="ORF">O7047_09465</name>
</gene>
<feature type="domain" description="DUF8093" evidence="2">
    <location>
        <begin position="35"/>
        <end position="176"/>
    </location>
</feature>
<keyword evidence="3" id="KW-0378">Hydrolase</keyword>
<accession>A0AAE4DN53</accession>
<dbReference type="InterPro" id="IPR044925">
    <property type="entry name" value="His-Me_finger_sf"/>
</dbReference>
<dbReference type="SUPFAM" id="SSF54060">
    <property type="entry name" value="His-Me finger endonucleases"/>
    <property type="match status" value="1"/>
</dbReference>
<evidence type="ECO:0000313" key="4">
    <source>
        <dbReference type="Proteomes" id="UP001248822"/>
    </source>
</evidence>